<evidence type="ECO:0008006" key="3">
    <source>
        <dbReference type="Google" id="ProtNLM"/>
    </source>
</evidence>
<dbReference type="RefSeq" id="WP_185044322.1">
    <property type="nucleotide sequence ID" value="NZ_BAABFG010000005.1"/>
</dbReference>
<comment type="caution">
    <text evidence="1">The sequence shown here is derived from an EMBL/GenBank/DDBJ whole genome shotgun (WGS) entry which is preliminary data.</text>
</comment>
<name>A0A7W7H5N1_9ACTN</name>
<reference evidence="1 2" key="1">
    <citation type="submission" date="2020-08" db="EMBL/GenBank/DDBJ databases">
        <title>Sequencing the genomes of 1000 actinobacteria strains.</title>
        <authorList>
            <person name="Klenk H.-P."/>
        </authorList>
    </citation>
    <scope>NUCLEOTIDE SEQUENCE [LARGE SCALE GENOMIC DNA]</scope>
    <source>
        <strain evidence="1 2">DSM 45809</strain>
    </source>
</reference>
<evidence type="ECO:0000313" key="1">
    <source>
        <dbReference type="EMBL" id="MBB4744112.1"/>
    </source>
</evidence>
<dbReference type="Gene3D" id="3.30.530.20">
    <property type="match status" value="1"/>
</dbReference>
<dbReference type="InterPro" id="IPR023393">
    <property type="entry name" value="START-like_dom_sf"/>
</dbReference>
<dbReference type="CDD" id="cd07812">
    <property type="entry name" value="SRPBCC"/>
    <property type="match status" value="1"/>
</dbReference>
<sequence length="148" mass="16661">MRFDIVTKASPEQAYQAFTDFSDRRVRIWHRTLDAKKYELRDQGDTWAVAREGSARSPFWVVVRYDLSAPPMIRWTVLESSYGGGGDGFVRIAPADGGGSRIHAEWTTANARLAQRPLLFLIHHGPLPRMVARMWTATLDQYAGNAPG</sequence>
<protein>
    <recommendedName>
        <fullName evidence="3">Polyketide cyclase/dehydrase/lipid transport protein</fullName>
    </recommendedName>
</protein>
<organism evidence="1 2">
    <name type="scientific">Actinoplanes octamycinicus</name>
    <dbReference type="NCBI Taxonomy" id="135948"/>
    <lineage>
        <taxon>Bacteria</taxon>
        <taxon>Bacillati</taxon>
        <taxon>Actinomycetota</taxon>
        <taxon>Actinomycetes</taxon>
        <taxon>Micromonosporales</taxon>
        <taxon>Micromonosporaceae</taxon>
        <taxon>Actinoplanes</taxon>
    </lineage>
</organism>
<dbReference type="Pfam" id="PF10604">
    <property type="entry name" value="Polyketide_cyc2"/>
    <property type="match status" value="1"/>
</dbReference>
<proteinExistence type="predicted"/>
<dbReference type="InterPro" id="IPR019587">
    <property type="entry name" value="Polyketide_cyclase/dehydratase"/>
</dbReference>
<dbReference type="SUPFAM" id="SSF55961">
    <property type="entry name" value="Bet v1-like"/>
    <property type="match status" value="1"/>
</dbReference>
<dbReference type="EMBL" id="JACHNB010000001">
    <property type="protein sequence ID" value="MBB4744112.1"/>
    <property type="molecule type" value="Genomic_DNA"/>
</dbReference>
<gene>
    <name evidence="1" type="ORF">BJY16_007571</name>
</gene>
<dbReference type="Proteomes" id="UP000546162">
    <property type="component" value="Unassembled WGS sequence"/>
</dbReference>
<accession>A0A7W7H5N1</accession>
<keyword evidence="2" id="KW-1185">Reference proteome</keyword>
<dbReference type="AlphaFoldDB" id="A0A7W7H5N1"/>
<evidence type="ECO:0000313" key="2">
    <source>
        <dbReference type="Proteomes" id="UP000546162"/>
    </source>
</evidence>